<organism evidence="1 2">
    <name type="scientific">Thermoactinomyces mirandus</name>
    <dbReference type="NCBI Taxonomy" id="2756294"/>
    <lineage>
        <taxon>Bacteria</taxon>
        <taxon>Bacillati</taxon>
        <taxon>Bacillota</taxon>
        <taxon>Bacilli</taxon>
        <taxon>Bacillales</taxon>
        <taxon>Thermoactinomycetaceae</taxon>
        <taxon>Thermoactinomyces</taxon>
    </lineage>
</organism>
<name>A0A7W1XQT0_9BACL</name>
<sequence length="120" mass="13915">MEDWKYDELLKAVKETYEDCIADKLSYRHAVAKTFYEFETVCNEGKTESLLVHTALGEILLHHEKVFIGNIEAITEELTNVNFDKLQHELTPEEIEDLSKRINRVLKGLECVQIDYSPIA</sequence>
<proteinExistence type="predicted"/>
<dbReference type="InterPro" id="IPR025678">
    <property type="entry name" value="Imm3"/>
</dbReference>
<accession>A0A7W1XQT0</accession>
<reference evidence="1 2" key="1">
    <citation type="submission" date="2020-07" db="EMBL/GenBank/DDBJ databases">
        <title>Thermoactinomyces phylogeny.</title>
        <authorList>
            <person name="Dunlap C."/>
        </authorList>
    </citation>
    <scope>NUCLEOTIDE SEQUENCE [LARGE SCALE GENOMIC DNA]</scope>
    <source>
        <strain evidence="1 2">AMNI-1</strain>
    </source>
</reference>
<comment type="caution">
    <text evidence="1">The sequence shown here is derived from an EMBL/GenBank/DDBJ whole genome shotgun (WGS) entry which is preliminary data.</text>
</comment>
<dbReference type="Proteomes" id="UP000538292">
    <property type="component" value="Unassembled WGS sequence"/>
</dbReference>
<dbReference type="RefSeq" id="WP_181738138.1">
    <property type="nucleotide sequence ID" value="NZ_JACEOL010000010.1"/>
</dbReference>
<dbReference type="Pfam" id="PF14425">
    <property type="entry name" value="Imm3"/>
    <property type="match status" value="1"/>
</dbReference>
<dbReference type="AlphaFoldDB" id="A0A7W1XQT0"/>
<evidence type="ECO:0008006" key="3">
    <source>
        <dbReference type="Google" id="ProtNLM"/>
    </source>
</evidence>
<gene>
    <name evidence="1" type="ORF">H2C83_04245</name>
</gene>
<protein>
    <recommendedName>
        <fullName evidence="3">Immunity protein Imm3</fullName>
    </recommendedName>
</protein>
<evidence type="ECO:0000313" key="1">
    <source>
        <dbReference type="EMBL" id="MBA4601543.1"/>
    </source>
</evidence>
<keyword evidence="2" id="KW-1185">Reference proteome</keyword>
<evidence type="ECO:0000313" key="2">
    <source>
        <dbReference type="Proteomes" id="UP000538292"/>
    </source>
</evidence>
<dbReference type="EMBL" id="JACEOL010000010">
    <property type="protein sequence ID" value="MBA4601543.1"/>
    <property type="molecule type" value="Genomic_DNA"/>
</dbReference>